<dbReference type="Proteomes" id="UP001633002">
    <property type="component" value="Unassembled WGS sequence"/>
</dbReference>
<keyword evidence="2" id="KW-1185">Reference proteome</keyword>
<evidence type="ECO:0008006" key="3">
    <source>
        <dbReference type="Google" id="ProtNLM"/>
    </source>
</evidence>
<accession>A0ABD3GPW5</accession>
<name>A0ABD3GPW5_9MARC</name>
<evidence type="ECO:0000313" key="2">
    <source>
        <dbReference type="Proteomes" id="UP001633002"/>
    </source>
</evidence>
<protein>
    <recommendedName>
        <fullName evidence="3">Endonuclease/exonuclease/phosphatase</fullName>
    </recommendedName>
</protein>
<evidence type="ECO:0000313" key="1">
    <source>
        <dbReference type="EMBL" id="KAL3681223.1"/>
    </source>
</evidence>
<sequence length="85" mass="9750">MIHDHDMTVATWNIQGFGERNKVKAVQNWLKGAGKKGGYNIDHTSLDKHHEVGGQWGRYSRLGRSRYNLGQNGSRLSLRTERSER</sequence>
<proteinExistence type="predicted"/>
<organism evidence="1 2">
    <name type="scientific">Riccia sorocarpa</name>
    <dbReference type="NCBI Taxonomy" id="122646"/>
    <lineage>
        <taxon>Eukaryota</taxon>
        <taxon>Viridiplantae</taxon>
        <taxon>Streptophyta</taxon>
        <taxon>Embryophyta</taxon>
        <taxon>Marchantiophyta</taxon>
        <taxon>Marchantiopsida</taxon>
        <taxon>Marchantiidae</taxon>
        <taxon>Marchantiales</taxon>
        <taxon>Ricciaceae</taxon>
        <taxon>Riccia</taxon>
    </lineage>
</organism>
<reference evidence="1 2" key="1">
    <citation type="submission" date="2024-09" db="EMBL/GenBank/DDBJ databases">
        <title>Chromosome-scale assembly of Riccia sorocarpa.</title>
        <authorList>
            <person name="Paukszto L."/>
        </authorList>
    </citation>
    <scope>NUCLEOTIDE SEQUENCE [LARGE SCALE GENOMIC DNA]</scope>
    <source>
        <strain evidence="1">LP-2024</strain>
        <tissue evidence="1">Aerial parts of the thallus</tissue>
    </source>
</reference>
<comment type="caution">
    <text evidence="1">The sequence shown here is derived from an EMBL/GenBank/DDBJ whole genome shotgun (WGS) entry which is preliminary data.</text>
</comment>
<gene>
    <name evidence="1" type="ORF">R1sor_024179</name>
</gene>
<dbReference type="AlphaFoldDB" id="A0ABD3GPW5"/>
<dbReference type="EMBL" id="JBJQOH010000007">
    <property type="protein sequence ID" value="KAL3681223.1"/>
    <property type="molecule type" value="Genomic_DNA"/>
</dbReference>